<evidence type="ECO:0000256" key="3">
    <source>
        <dbReference type="ARBA" id="ARBA00022481"/>
    </source>
</evidence>
<dbReference type="AlphaFoldDB" id="A0A2M7QAA3"/>
<keyword evidence="5" id="KW-0963">Cytoplasm</keyword>
<comment type="PTM">
    <text evidence="5">Methylated by PrmC. Methylation increases the termination efficiency of RF1.</text>
</comment>
<evidence type="ECO:0000313" key="10">
    <source>
        <dbReference type="EMBL" id="PIY62900.1"/>
    </source>
</evidence>
<organism evidence="10 11">
    <name type="scientific">Candidatus Uhrbacteria bacterium CG_4_10_14_0_8_um_filter_58_22</name>
    <dbReference type="NCBI Taxonomy" id="1975029"/>
    <lineage>
        <taxon>Bacteria</taxon>
        <taxon>Candidatus Uhriibacteriota</taxon>
    </lineage>
</organism>
<keyword evidence="4 5" id="KW-0648">Protein biosynthesis</keyword>
<feature type="modified residue" description="N5-methylglutamine" evidence="5">
    <location>
        <position position="235"/>
    </location>
</feature>
<dbReference type="PANTHER" id="PTHR43804">
    <property type="entry name" value="LD18447P"/>
    <property type="match status" value="1"/>
</dbReference>
<protein>
    <recommendedName>
        <fullName evidence="5 6">Peptide chain release factor 1</fullName>
        <shortName evidence="5">RF-1</shortName>
    </recommendedName>
</protein>
<dbReference type="FunFam" id="3.30.160.20:FF:000004">
    <property type="entry name" value="Peptide chain release factor 1"/>
    <property type="match status" value="1"/>
</dbReference>
<dbReference type="InterPro" id="IPR000352">
    <property type="entry name" value="Pep_chain_release_fac_I"/>
</dbReference>
<keyword evidence="3 5" id="KW-0488">Methylation</keyword>
<dbReference type="InterPro" id="IPR050057">
    <property type="entry name" value="Prokaryotic/Mito_RF"/>
</dbReference>
<evidence type="ECO:0000259" key="9">
    <source>
        <dbReference type="SMART" id="SM00937"/>
    </source>
</evidence>
<evidence type="ECO:0000256" key="2">
    <source>
        <dbReference type="ARBA" id="ARBA00010835"/>
    </source>
</evidence>
<evidence type="ECO:0000256" key="7">
    <source>
        <dbReference type="SAM" id="Coils"/>
    </source>
</evidence>
<keyword evidence="7" id="KW-0175">Coiled coil</keyword>
<dbReference type="InterPro" id="IPR045853">
    <property type="entry name" value="Pep_chain_release_fac_I_sf"/>
</dbReference>
<dbReference type="Proteomes" id="UP000230973">
    <property type="component" value="Unassembled WGS sequence"/>
</dbReference>
<evidence type="ECO:0000313" key="11">
    <source>
        <dbReference type="Proteomes" id="UP000230973"/>
    </source>
</evidence>
<reference evidence="11" key="1">
    <citation type="submission" date="2017-09" db="EMBL/GenBank/DDBJ databases">
        <title>Depth-based differentiation of microbial function through sediment-hosted aquifers and enrichment of novel symbionts in the deep terrestrial subsurface.</title>
        <authorList>
            <person name="Probst A.J."/>
            <person name="Ladd B."/>
            <person name="Jarett J.K."/>
            <person name="Geller-Mcgrath D.E."/>
            <person name="Sieber C.M.K."/>
            <person name="Emerson J.B."/>
            <person name="Anantharaman K."/>
            <person name="Thomas B.C."/>
            <person name="Malmstrom R."/>
            <person name="Stieglmeier M."/>
            <person name="Klingl A."/>
            <person name="Woyke T."/>
            <person name="Ryan C.M."/>
            <person name="Banfield J.F."/>
        </authorList>
    </citation>
    <scope>NUCLEOTIDE SEQUENCE [LARGE SCALE GENOMIC DNA]</scope>
</reference>
<name>A0A2M7QAA3_9BACT</name>
<evidence type="ECO:0000256" key="5">
    <source>
        <dbReference type="HAMAP-Rule" id="MF_00093"/>
    </source>
</evidence>
<evidence type="ECO:0000256" key="8">
    <source>
        <dbReference type="SAM" id="MobiDB-lite"/>
    </source>
</evidence>
<proteinExistence type="inferred from homology"/>
<dbReference type="GO" id="GO:0005737">
    <property type="term" value="C:cytoplasm"/>
    <property type="evidence" value="ECO:0007669"/>
    <property type="project" value="UniProtKB-SubCell"/>
</dbReference>
<evidence type="ECO:0000256" key="4">
    <source>
        <dbReference type="ARBA" id="ARBA00022917"/>
    </source>
</evidence>
<comment type="caution">
    <text evidence="10">The sequence shown here is derived from an EMBL/GenBank/DDBJ whole genome shotgun (WGS) entry which is preliminary data.</text>
</comment>
<comment type="subcellular location">
    <subcellularLocation>
        <location evidence="5">Cytoplasm</location>
    </subcellularLocation>
</comment>
<dbReference type="PANTHER" id="PTHR43804:SF7">
    <property type="entry name" value="LD18447P"/>
    <property type="match status" value="1"/>
</dbReference>
<evidence type="ECO:0000256" key="6">
    <source>
        <dbReference type="NCBIfam" id="TIGR00019"/>
    </source>
</evidence>
<feature type="domain" description="Peptide chain release factor" evidence="9">
    <location>
        <begin position="64"/>
        <end position="179"/>
    </location>
</feature>
<dbReference type="SMART" id="SM00937">
    <property type="entry name" value="PCRF"/>
    <property type="match status" value="1"/>
</dbReference>
<dbReference type="SUPFAM" id="SSF75620">
    <property type="entry name" value="Release factor"/>
    <property type="match status" value="1"/>
</dbReference>
<dbReference type="Gene3D" id="6.10.140.1950">
    <property type="match status" value="1"/>
</dbReference>
<accession>A0A2M7QAA3</accession>
<sequence length="352" mass="39137">MDFKTALSNRRTRASELEALLGDPAIFSNTKRLEEANREYAAIKECLNVGAKYERIVAALEEAQSTAADTDDEEMRRLAEGESSSLTDELTDVETELAAVLVPPEPLDGKNVYLEIRAGTGGDEASLFAAELFRMYTRYAELRGWKTKSVSVSRTELGGLKEGIMLIEGSNAYRQLKFESGVHRVQRVPETEKSGRIHTSAATVAVMPEAEEIDLKIEAKDLRIDTFLAGGHGGQSVQTTYSAVRITHLQTGIVVQCQDERSQAQNKERAMGILRARLLAMEEEKRRATEDSLRRGQVGTGDRSEKIRTYNFPQDRITDHRIKKSWHNIDQILDGHLDPVVNAVLSGLTSTD</sequence>
<comment type="function">
    <text evidence="1 5">Peptide chain release factor 1 directs the termination of translation in response to the peptide chain termination codons UAG and UAA.</text>
</comment>
<dbReference type="NCBIfam" id="TIGR00019">
    <property type="entry name" value="prfA"/>
    <property type="match status" value="1"/>
</dbReference>
<dbReference type="Pfam" id="PF03462">
    <property type="entry name" value="PCRF"/>
    <property type="match status" value="1"/>
</dbReference>
<gene>
    <name evidence="5" type="primary">prfA</name>
    <name evidence="10" type="ORF">COY93_01880</name>
</gene>
<dbReference type="InterPro" id="IPR005139">
    <property type="entry name" value="PCRF"/>
</dbReference>
<dbReference type="Pfam" id="PF00472">
    <property type="entry name" value="RF-1"/>
    <property type="match status" value="1"/>
</dbReference>
<dbReference type="InterPro" id="IPR004373">
    <property type="entry name" value="RF-1"/>
</dbReference>
<dbReference type="Gene3D" id="3.30.70.1660">
    <property type="match status" value="1"/>
</dbReference>
<dbReference type="EMBL" id="PFLC01000024">
    <property type="protein sequence ID" value="PIY62900.1"/>
    <property type="molecule type" value="Genomic_DNA"/>
</dbReference>
<dbReference type="FunFam" id="3.30.70.1660:FF:000002">
    <property type="entry name" value="Peptide chain release factor 1"/>
    <property type="match status" value="1"/>
</dbReference>
<evidence type="ECO:0000256" key="1">
    <source>
        <dbReference type="ARBA" id="ARBA00002986"/>
    </source>
</evidence>
<dbReference type="Gene3D" id="3.30.160.20">
    <property type="match status" value="1"/>
</dbReference>
<comment type="similarity">
    <text evidence="2 5">Belongs to the prokaryotic/mitochondrial release factor family.</text>
</comment>
<dbReference type="HAMAP" id="MF_00093">
    <property type="entry name" value="Rel_fac_1"/>
    <property type="match status" value="1"/>
</dbReference>
<dbReference type="GO" id="GO:0016149">
    <property type="term" value="F:translation release factor activity, codon specific"/>
    <property type="evidence" value="ECO:0007669"/>
    <property type="project" value="UniProtKB-UniRule"/>
</dbReference>
<dbReference type="NCBIfam" id="NF001859">
    <property type="entry name" value="PRK00591.1"/>
    <property type="match status" value="1"/>
</dbReference>
<feature type="region of interest" description="Disordered" evidence="8">
    <location>
        <begin position="64"/>
        <end position="89"/>
    </location>
</feature>
<feature type="coiled-coil region" evidence="7">
    <location>
        <begin position="264"/>
        <end position="291"/>
    </location>
</feature>